<dbReference type="PROSITE" id="PS51257">
    <property type="entry name" value="PROKAR_LIPOPROTEIN"/>
    <property type="match status" value="1"/>
</dbReference>
<keyword evidence="4" id="KW-1185">Reference proteome</keyword>
<dbReference type="RefSeq" id="WP_145341992.1">
    <property type="nucleotide sequence ID" value="NZ_SMLY01000075.1"/>
</dbReference>
<organism evidence="3 4">
    <name type="scientific">Roseibium hamelinense</name>
    <dbReference type="NCBI Taxonomy" id="150831"/>
    <lineage>
        <taxon>Bacteria</taxon>
        <taxon>Pseudomonadati</taxon>
        <taxon>Pseudomonadota</taxon>
        <taxon>Alphaproteobacteria</taxon>
        <taxon>Hyphomicrobiales</taxon>
        <taxon>Stappiaceae</taxon>
        <taxon>Roseibium</taxon>
    </lineage>
</organism>
<dbReference type="Proteomes" id="UP000320593">
    <property type="component" value="Unassembled WGS sequence"/>
</dbReference>
<evidence type="ECO:0000313" key="4">
    <source>
        <dbReference type="Proteomes" id="UP000320593"/>
    </source>
</evidence>
<dbReference type="AlphaFoldDB" id="A0A562T886"/>
<comment type="caution">
    <text evidence="3">The sequence shown here is derived from an EMBL/GenBank/DDBJ whole genome shotgun (WGS) entry which is preliminary data.</text>
</comment>
<dbReference type="Pfam" id="PF16998">
    <property type="entry name" value="17kDa_Anti_2"/>
    <property type="match status" value="1"/>
</dbReference>
<name>A0A562T886_9HYPH</name>
<feature type="domain" description="Surface antigen" evidence="2">
    <location>
        <begin position="64"/>
        <end position="145"/>
    </location>
</feature>
<evidence type="ECO:0000256" key="1">
    <source>
        <dbReference type="SAM" id="SignalP"/>
    </source>
</evidence>
<evidence type="ECO:0000313" key="3">
    <source>
        <dbReference type="EMBL" id="TWI89398.1"/>
    </source>
</evidence>
<dbReference type="InterPro" id="IPR032635">
    <property type="entry name" value="Anti_2"/>
</dbReference>
<feature type="signal peptide" evidence="1">
    <location>
        <begin position="1"/>
        <end position="24"/>
    </location>
</feature>
<dbReference type="OrthoDB" id="5402098at2"/>
<reference evidence="3 4" key="1">
    <citation type="submission" date="2019-07" db="EMBL/GenBank/DDBJ databases">
        <title>Genomic Encyclopedia of Archaeal and Bacterial Type Strains, Phase II (KMG-II): from individual species to whole genera.</title>
        <authorList>
            <person name="Goeker M."/>
        </authorList>
    </citation>
    <scope>NUCLEOTIDE SEQUENCE [LARGE SCALE GENOMIC DNA]</scope>
    <source>
        <strain evidence="3 4">ATCC BAA-252</strain>
    </source>
</reference>
<proteinExistence type="predicted"/>
<keyword evidence="1" id="KW-0732">Signal</keyword>
<sequence length="147" mass="15299">MKLRAFAPLILIAGGLAGCSALNASSDPQPAWNSSFGAAGSAISDAEANTAISVLVDNELGQALEPSDRKAAAEAQKRALRARGVGVSVAWQNDATGRSGQVRPGPLYQVNETACREFTHEMVLNGKVLTARGTACQEDNGTWETIS</sequence>
<evidence type="ECO:0000259" key="2">
    <source>
        <dbReference type="Pfam" id="PF16998"/>
    </source>
</evidence>
<gene>
    <name evidence="3" type="ORF">JM93_01601</name>
</gene>
<feature type="chain" id="PRO_5021907567" evidence="1">
    <location>
        <begin position="25"/>
        <end position="147"/>
    </location>
</feature>
<dbReference type="EMBL" id="VLLF01000003">
    <property type="protein sequence ID" value="TWI89398.1"/>
    <property type="molecule type" value="Genomic_DNA"/>
</dbReference>
<protein>
    <submittedName>
        <fullName evidence="3">Surface antigen</fullName>
    </submittedName>
</protein>
<accession>A0A562T886</accession>